<proteinExistence type="predicted"/>
<reference evidence="1" key="1">
    <citation type="submission" date="2020-08" db="EMBL/GenBank/DDBJ databases">
        <title>Multicomponent nature underlies the extraordinary mechanical properties of spider dragline silk.</title>
        <authorList>
            <person name="Kono N."/>
            <person name="Nakamura H."/>
            <person name="Mori M."/>
            <person name="Yoshida Y."/>
            <person name="Ohtoshi R."/>
            <person name="Malay A.D."/>
            <person name="Moran D.A.P."/>
            <person name="Tomita M."/>
            <person name="Numata K."/>
            <person name="Arakawa K."/>
        </authorList>
    </citation>
    <scope>NUCLEOTIDE SEQUENCE</scope>
</reference>
<dbReference type="Proteomes" id="UP000887159">
    <property type="component" value="Unassembled WGS sequence"/>
</dbReference>
<evidence type="ECO:0000313" key="2">
    <source>
        <dbReference type="Proteomes" id="UP000887159"/>
    </source>
</evidence>
<protein>
    <submittedName>
        <fullName evidence="1">Uncharacterized protein</fullName>
    </submittedName>
</protein>
<comment type="caution">
    <text evidence="1">The sequence shown here is derived from an EMBL/GenBank/DDBJ whole genome shotgun (WGS) entry which is preliminary data.</text>
</comment>
<sequence length="40" mass="4541">MLQGKKLDSMYGDEPVAWQPCTRRFLLATDMVNVQSRAIA</sequence>
<name>A0A8X6S2V3_TRICX</name>
<accession>A0A8X6S2V3</accession>
<dbReference type="AlphaFoldDB" id="A0A8X6S2V3"/>
<keyword evidence="2" id="KW-1185">Reference proteome</keyword>
<gene>
    <name evidence="1" type="ORF">TNCV_4796391</name>
</gene>
<evidence type="ECO:0000313" key="1">
    <source>
        <dbReference type="EMBL" id="GFY01917.1"/>
    </source>
</evidence>
<dbReference type="EMBL" id="BMAU01021231">
    <property type="protein sequence ID" value="GFY01917.1"/>
    <property type="molecule type" value="Genomic_DNA"/>
</dbReference>
<organism evidence="1 2">
    <name type="scientific">Trichonephila clavipes</name>
    <name type="common">Golden silk orbweaver</name>
    <name type="synonym">Nephila clavipes</name>
    <dbReference type="NCBI Taxonomy" id="2585209"/>
    <lineage>
        <taxon>Eukaryota</taxon>
        <taxon>Metazoa</taxon>
        <taxon>Ecdysozoa</taxon>
        <taxon>Arthropoda</taxon>
        <taxon>Chelicerata</taxon>
        <taxon>Arachnida</taxon>
        <taxon>Araneae</taxon>
        <taxon>Araneomorphae</taxon>
        <taxon>Entelegynae</taxon>
        <taxon>Araneoidea</taxon>
        <taxon>Nephilidae</taxon>
        <taxon>Trichonephila</taxon>
    </lineage>
</organism>